<organism evidence="1 2">
    <name type="scientific">Bradyrhizobium betae</name>
    <dbReference type="NCBI Taxonomy" id="244734"/>
    <lineage>
        <taxon>Bacteria</taxon>
        <taxon>Pseudomonadati</taxon>
        <taxon>Pseudomonadota</taxon>
        <taxon>Alphaproteobacteria</taxon>
        <taxon>Hyphomicrobiales</taxon>
        <taxon>Nitrobacteraceae</taxon>
        <taxon>Bradyrhizobium</taxon>
    </lineage>
</organism>
<dbReference type="AlphaFoldDB" id="A0A5P6P6Q0"/>
<dbReference type="OrthoDB" id="1779474at2"/>
<dbReference type="KEGG" id="bbet:F8237_17015"/>
<protein>
    <submittedName>
        <fullName evidence="1">Uncharacterized protein</fullName>
    </submittedName>
</protein>
<accession>A0A5P6P6Q0</accession>
<reference evidence="2" key="1">
    <citation type="submission" date="2019-10" db="EMBL/GenBank/DDBJ databases">
        <title>Complete Genome Sequence of Bradyrhizobium betae type strain PL7HG1T.</title>
        <authorList>
            <person name="Bromfield E.S.P."/>
            <person name="Cloutier S."/>
        </authorList>
    </citation>
    <scope>NUCLEOTIDE SEQUENCE [LARGE SCALE GENOMIC DNA]</scope>
    <source>
        <strain evidence="2">PL7HG1</strain>
    </source>
</reference>
<name>A0A5P6P6Q0_9BRAD</name>
<sequence length="293" mass="33097">MNKQEFLNEATIVQFCSWLGKIISGDEELGFKHQQGIDLRLHNARARYCWPPKSVEISSPVRSFALRRNSTLAENAEILDAIGAGLRKSLESPSQDSQELFEWLQAVLVWGGVYTRRGNAGWLRGLHRKAALGQYWSRVLDVLHQAEDDDVGSKLEDLRSNAGTTKVHSLVLPEWVIYDSRVAAALAWLVHRWSDGDSPSLLHFACMRPNTRKPKSRSPDETVFEYFSPSGDIRKHRAHLKWNVRANWVLSHALANARMGSRGQDPSTFLSLREVEAALFMIGDDLSLALPRD</sequence>
<proteinExistence type="predicted"/>
<evidence type="ECO:0000313" key="1">
    <source>
        <dbReference type="EMBL" id="QFI73960.1"/>
    </source>
</evidence>
<dbReference type="EMBL" id="CP044543">
    <property type="protein sequence ID" value="QFI73960.1"/>
    <property type="molecule type" value="Genomic_DNA"/>
</dbReference>
<gene>
    <name evidence="1" type="ORF">F8237_17015</name>
</gene>
<dbReference type="RefSeq" id="WP_151646410.1">
    <property type="nucleotide sequence ID" value="NZ_CP044543.1"/>
</dbReference>
<evidence type="ECO:0000313" key="2">
    <source>
        <dbReference type="Proteomes" id="UP000325641"/>
    </source>
</evidence>
<dbReference type="Proteomes" id="UP000325641">
    <property type="component" value="Chromosome"/>
</dbReference>